<feature type="transmembrane region" description="Helical" evidence="1">
    <location>
        <begin position="12"/>
        <end position="31"/>
    </location>
</feature>
<dbReference type="EMBL" id="MCOG01000031">
    <property type="protein sequence ID" value="ORY73970.1"/>
    <property type="molecule type" value="Genomic_DNA"/>
</dbReference>
<evidence type="ECO:0000313" key="4">
    <source>
        <dbReference type="Proteomes" id="UP000193920"/>
    </source>
</evidence>
<evidence type="ECO:0000256" key="1">
    <source>
        <dbReference type="SAM" id="Phobius"/>
    </source>
</evidence>
<name>A0A1Y2EQW7_9FUNG</name>
<reference evidence="3" key="1">
    <citation type="submission" date="2016-08" db="EMBL/GenBank/DDBJ databases">
        <title>A Parts List for Fungal Cellulosomes Revealed by Comparative Genomics.</title>
        <authorList>
            <consortium name="DOE Joint Genome Institute"/>
            <person name="Haitjema C.H."/>
            <person name="Gilmore S.P."/>
            <person name="Henske J.K."/>
            <person name="Solomon K.V."/>
            <person name="De Groot R."/>
            <person name="Kuo A."/>
            <person name="Mondo S.J."/>
            <person name="Salamov A.A."/>
            <person name="Labutti K."/>
            <person name="Zhao Z."/>
            <person name="Chiniquy J."/>
            <person name="Barry K."/>
            <person name="Brewer H.M."/>
            <person name="Purvine S.O."/>
            <person name="Wright A.T."/>
            <person name="Boxma B."/>
            <person name="Van Alen T."/>
            <person name="Hackstein J.H."/>
            <person name="Baker S.E."/>
            <person name="Grigoriev I.V."/>
            <person name="O'Malley M.A."/>
        </authorList>
    </citation>
    <scope>NUCLEOTIDE SEQUENCE [LARGE SCALE GENOMIC DNA]</scope>
    <source>
        <strain evidence="3">G1</strain>
    </source>
</reference>
<evidence type="ECO:0000259" key="2">
    <source>
        <dbReference type="Pfam" id="PF18050"/>
    </source>
</evidence>
<accession>A0A1Y2EQW7</accession>
<dbReference type="AlphaFoldDB" id="A0A1Y2EQW7"/>
<keyword evidence="1" id="KW-0472">Membrane</keyword>
<sequence>MVKLNLKKTIGIAIVAILIITGIILGVVLTTRNNDNNDNSLTPNKNYTLTDLNMKLVINDIEFQCTLENNDTAKVLLDKLPLTLKMNELHGNEKYYNFDDTFPTKSERISTIHEGDIMLYQNNCLVLFYDTFSSGYRYTRIGKINNIENLKKAVGSGDVTVKLLK</sequence>
<comment type="caution">
    <text evidence="3">The sequence shown here is derived from an EMBL/GenBank/DDBJ whole genome shotgun (WGS) entry which is preliminary data.</text>
</comment>
<protein>
    <recommendedName>
        <fullName evidence="2">Cyclophilin-like domain-containing protein</fullName>
    </recommendedName>
</protein>
<feature type="domain" description="Cyclophilin-like" evidence="2">
    <location>
        <begin position="57"/>
        <end position="163"/>
    </location>
</feature>
<organism evidence="3 4">
    <name type="scientific">Neocallimastix californiae</name>
    <dbReference type="NCBI Taxonomy" id="1754190"/>
    <lineage>
        <taxon>Eukaryota</taxon>
        <taxon>Fungi</taxon>
        <taxon>Fungi incertae sedis</taxon>
        <taxon>Chytridiomycota</taxon>
        <taxon>Chytridiomycota incertae sedis</taxon>
        <taxon>Neocallimastigomycetes</taxon>
        <taxon>Neocallimastigales</taxon>
        <taxon>Neocallimastigaceae</taxon>
        <taxon>Neocallimastix</taxon>
    </lineage>
</organism>
<dbReference type="InterPro" id="IPR041183">
    <property type="entry name" value="Cyclophilin-like"/>
</dbReference>
<dbReference type="SUPFAM" id="SSF50891">
    <property type="entry name" value="Cyclophilin-like"/>
    <property type="match status" value="1"/>
</dbReference>
<gene>
    <name evidence="3" type="ORF">LY90DRAFT_666424</name>
</gene>
<keyword evidence="1" id="KW-0812">Transmembrane</keyword>
<dbReference type="OrthoDB" id="2140368at2759"/>
<dbReference type="Gene3D" id="2.40.100.20">
    <property type="match status" value="1"/>
</dbReference>
<evidence type="ECO:0000313" key="3">
    <source>
        <dbReference type="EMBL" id="ORY73970.1"/>
    </source>
</evidence>
<keyword evidence="1" id="KW-1133">Transmembrane helix</keyword>
<dbReference type="Pfam" id="PF18050">
    <property type="entry name" value="Cyclophil_like2"/>
    <property type="match status" value="1"/>
</dbReference>
<dbReference type="Proteomes" id="UP000193920">
    <property type="component" value="Unassembled WGS sequence"/>
</dbReference>
<dbReference type="InterPro" id="IPR029000">
    <property type="entry name" value="Cyclophilin-like_dom_sf"/>
</dbReference>
<keyword evidence="4" id="KW-1185">Reference proteome</keyword>
<proteinExistence type="predicted"/>